<dbReference type="GO" id="GO:0005634">
    <property type="term" value="C:nucleus"/>
    <property type="evidence" value="ECO:0007669"/>
    <property type="project" value="UniProtKB-SubCell"/>
</dbReference>
<dbReference type="Pfam" id="PF11976">
    <property type="entry name" value="Rad60-SLD"/>
    <property type="match status" value="1"/>
</dbReference>
<dbReference type="PANTHER" id="PTHR10562">
    <property type="entry name" value="SMALL UBIQUITIN-RELATED MODIFIER"/>
    <property type="match status" value="1"/>
</dbReference>
<dbReference type="Proteomes" id="UP000075714">
    <property type="component" value="Unassembled WGS sequence"/>
</dbReference>
<dbReference type="SUPFAM" id="SSF54236">
    <property type="entry name" value="Ubiquitin-like"/>
    <property type="match status" value="1"/>
</dbReference>
<evidence type="ECO:0000313" key="4">
    <source>
        <dbReference type="Proteomes" id="UP000075714"/>
    </source>
</evidence>
<evidence type="ECO:0000256" key="1">
    <source>
        <dbReference type="RuleBase" id="RU361190"/>
    </source>
</evidence>
<dbReference type="Gene3D" id="3.10.20.90">
    <property type="entry name" value="Phosphatidylinositol 3-kinase Catalytic Subunit, Chain A, domain 1"/>
    <property type="match status" value="1"/>
</dbReference>
<dbReference type="STRING" id="33097.A0A150GRH2"/>
<feature type="domain" description="Ubiquitin-like" evidence="2">
    <location>
        <begin position="13"/>
        <end position="87"/>
    </location>
</feature>
<evidence type="ECO:0000313" key="3">
    <source>
        <dbReference type="EMBL" id="KXZ52435.1"/>
    </source>
</evidence>
<comment type="subcellular location">
    <subcellularLocation>
        <location evidence="1">Nucleus</location>
    </subcellularLocation>
</comment>
<dbReference type="InterPro" id="IPR029071">
    <property type="entry name" value="Ubiquitin-like_domsf"/>
</dbReference>
<reference evidence="4" key="1">
    <citation type="journal article" date="2016" name="Nat. Commun.">
        <title>The Gonium pectorale genome demonstrates co-option of cell cycle regulation during the evolution of multicellularity.</title>
        <authorList>
            <person name="Hanschen E.R."/>
            <person name="Marriage T.N."/>
            <person name="Ferris P.J."/>
            <person name="Hamaji T."/>
            <person name="Toyoda A."/>
            <person name="Fujiyama A."/>
            <person name="Neme R."/>
            <person name="Noguchi H."/>
            <person name="Minakuchi Y."/>
            <person name="Suzuki M."/>
            <person name="Kawai-Toyooka H."/>
            <person name="Smith D.R."/>
            <person name="Sparks H."/>
            <person name="Anderson J."/>
            <person name="Bakaric R."/>
            <person name="Luria V."/>
            <person name="Karger A."/>
            <person name="Kirschner M.W."/>
            <person name="Durand P.M."/>
            <person name="Michod R.E."/>
            <person name="Nozaki H."/>
            <person name="Olson B.J."/>
        </authorList>
    </citation>
    <scope>NUCLEOTIDE SEQUENCE [LARGE SCALE GENOMIC DNA]</scope>
    <source>
        <strain evidence="4">NIES-2863</strain>
    </source>
</reference>
<organism evidence="3 4">
    <name type="scientific">Gonium pectorale</name>
    <name type="common">Green alga</name>
    <dbReference type="NCBI Taxonomy" id="33097"/>
    <lineage>
        <taxon>Eukaryota</taxon>
        <taxon>Viridiplantae</taxon>
        <taxon>Chlorophyta</taxon>
        <taxon>core chlorophytes</taxon>
        <taxon>Chlorophyceae</taxon>
        <taxon>CS clade</taxon>
        <taxon>Chlamydomonadales</taxon>
        <taxon>Volvocaceae</taxon>
        <taxon>Gonium</taxon>
    </lineage>
</organism>
<gene>
    <name evidence="3" type="ORF">GPECTOR_9g479</name>
</gene>
<name>A0A150GRH2_GONPE</name>
<keyword evidence="4" id="KW-1185">Reference proteome</keyword>
<dbReference type="InterPro" id="IPR000626">
    <property type="entry name" value="Ubiquitin-like_dom"/>
</dbReference>
<keyword evidence="1" id="KW-0833">Ubl conjugation pathway</keyword>
<dbReference type="EMBL" id="LSYV01000010">
    <property type="protein sequence ID" value="KXZ52435.1"/>
    <property type="molecule type" value="Genomic_DNA"/>
</dbReference>
<comment type="similarity">
    <text evidence="1">Belongs to the ubiquitin family. SUMO subfamily.</text>
</comment>
<accession>A0A150GRH2</accession>
<evidence type="ECO:0000259" key="2">
    <source>
        <dbReference type="PROSITE" id="PS50053"/>
    </source>
</evidence>
<protein>
    <recommendedName>
        <fullName evidence="1">Small ubiquitin-related modifier</fullName>
        <shortName evidence="1">SUMO</shortName>
    </recommendedName>
</protein>
<dbReference type="AlphaFoldDB" id="A0A150GRH2"/>
<dbReference type="SMART" id="SM00213">
    <property type="entry name" value="UBQ"/>
    <property type="match status" value="1"/>
</dbReference>
<dbReference type="OrthoDB" id="442921at2759"/>
<dbReference type="InterPro" id="IPR022617">
    <property type="entry name" value="Rad60/SUMO-like_dom"/>
</dbReference>
<keyword evidence="1" id="KW-0539">Nucleus</keyword>
<dbReference type="PROSITE" id="PS50053">
    <property type="entry name" value="UBIQUITIN_2"/>
    <property type="match status" value="1"/>
</dbReference>
<sequence length="87" mass="9278">MADVKAEAKAEVINITIKTSDGEVAFKIKKSTKMSKVFAAYAQKKGVPEGHYRFVLDGARIGNDVTAAEIGLEDGDSIDAYVEQLGG</sequence>
<proteinExistence type="inferred from homology"/>
<comment type="caution">
    <text evidence="3">The sequence shown here is derived from an EMBL/GenBank/DDBJ whole genome shotgun (WGS) entry which is preliminary data.</text>
</comment>